<dbReference type="Pfam" id="PF00440">
    <property type="entry name" value="TetR_N"/>
    <property type="match status" value="1"/>
</dbReference>
<keyword evidence="2 4" id="KW-0238">DNA-binding</keyword>
<protein>
    <submittedName>
        <fullName evidence="6">TetR family transcriptional regulator</fullName>
    </submittedName>
</protein>
<proteinExistence type="predicted"/>
<feature type="DNA-binding region" description="H-T-H motif" evidence="4">
    <location>
        <begin position="43"/>
        <end position="62"/>
    </location>
</feature>
<dbReference type="InterPro" id="IPR041347">
    <property type="entry name" value="MftR_C"/>
</dbReference>
<keyword evidence="1" id="KW-0805">Transcription regulation</keyword>
<dbReference type="Pfam" id="PF17754">
    <property type="entry name" value="TetR_C_14"/>
    <property type="match status" value="1"/>
</dbReference>
<evidence type="ECO:0000256" key="2">
    <source>
        <dbReference type="ARBA" id="ARBA00023125"/>
    </source>
</evidence>
<keyword evidence="3" id="KW-0804">Transcription</keyword>
<feature type="domain" description="HTH tetR-type" evidence="5">
    <location>
        <begin position="20"/>
        <end position="80"/>
    </location>
</feature>
<dbReference type="EMBL" id="JASCIQ010000040">
    <property type="protein sequence ID" value="MDI3408061.1"/>
    <property type="molecule type" value="Genomic_DNA"/>
</dbReference>
<dbReference type="InterPro" id="IPR050109">
    <property type="entry name" value="HTH-type_TetR-like_transc_reg"/>
</dbReference>
<dbReference type="Gene3D" id="1.10.357.10">
    <property type="entry name" value="Tetracycline Repressor, domain 2"/>
    <property type="match status" value="1"/>
</dbReference>
<dbReference type="PRINTS" id="PR00455">
    <property type="entry name" value="HTHTETR"/>
</dbReference>
<gene>
    <name evidence="6" type="ORF">QIS96_30130</name>
</gene>
<sequence>MTVTHTSSPARPGLRERKKIKTRAAIRRATYELIAQQGYEATTVEQIAAAAEVSPSTVIRYFPAKEDIVLGDGHDPAADAALRARPADEPVLDSLRHVIEDRLRTVLDDPAERTELLLRARLIREVPAVRARFHESLADTARLVRPVVAERTGRDADDLKVRVFTAAVIGSLVETVQHWAEHARAHDRPGELLSLVDAALDVFADGL</sequence>
<dbReference type="PROSITE" id="PS50977">
    <property type="entry name" value="HTH_TETR_2"/>
    <property type="match status" value="1"/>
</dbReference>
<organism evidence="6 7">
    <name type="scientific">Streptomyces cavernicola</name>
    <dbReference type="NCBI Taxonomy" id="3043613"/>
    <lineage>
        <taxon>Bacteria</taxon>
        <taxon>Bacillati</taxon>
        <taxon>Actinomycetota</taxon>
        <taxon>Actinomycetes</taxon>
        <taxon>Kitasatosporales</taxon>
        <taxon>Streptomycetaceae</taxon>
        <taxon>Streptomyces</taxon>
    </lineage>
</organism>
<evidence type="ECO:0000256" key="3">
    <source>
        <dbReference type="ARBA" id="ARBA00023163"/>
    </source>
</evidence>
<dbReference type="SUPFAM" id="SSF46689">
    <property type="entry name" value="Homeodomain-like"/>
    <property type="match status" value="1"/>
</dbReference>
<dbReference type="RefSeq" id="WP_282545967.1">
    <property type="nucleotide sequence ID" value="NZ_JASCIQ010000040.1"/>
</dbReference>
<name>A0ABT6SIP9_9ACTN</name>
<accession>A0ABT6SIP9</accession>
<dbReference type="Proteomes" id="UP001223978">
    <property type="component" value="Unassembled WGS sequence"/>
</dbReference>
<comment type="caution">
    <text evidence="6">The sequence shown here is derived from an EMBL/GenBank/DDBJ whole genome shotgun (WGS) entry which is preliminary data.</text>
</comment>
<reference evidence="6 7" key="1">
    <citation type="submission" date="2023-05" db="EMBL/GenBank/DDBJ databases">
        <title>Draft genome sequence of Streptomyces sp. B-S-A6 isolated from a cave soil in Thailand.</title>
        <authorList>
            <person name="Chamroensaksri N."/>
            <person name="Muangham S."/>
        </authorList>
    </citation>
    <scope>NUCLEOTIDE SEQUENCE [LARGE SCALE GENOMIC DNA]</scope>
    <source>
        <strain evidence="6 7">B-S-A6</strain>
    </source>
</reference>
<evidence type="ECO:0000259" key="5">
    <source>
        <dbReference type="PROSITE" id="PS50977"/>
    </source>
</evidence>
<evidence type="ECO:0000256" key="4">
    <source>
        <dbReference type="PROSITE-ProRule" id="PRU00335"/>
    </source>
</evidence>
<evidence type="ECO:0000313" key="6">
    <source>
        <dbReference type="EMBL" id="MDI3408061.1"/>
    </source>
</evidence>
<dbReference type="InterPro" id="IPR001647">
    <property type="entry name" value="HTH_TetR"/>
</dbReference>
<evidence type="ECO:0000313" key="7">
    <source>
        <dbReference type="Proteomes" id="UP001223978"/>
    </source>
</evidence>
<dbReference type="PANTHER" id="PTHR30055">
    <property type="entry name" value="HTH-TYPE TRANSCRIPTIONAL REGULATOR RUTR"/>
    <property type="match status" value="1"/>
</dbReference>
<dbReference type="InterPro" id="IPR009057">
    <property type="entry name" value="Homeodomain-like_sf"/>
</dbReference>
<dbReference type="Gene3D" id="1.10.10.60">
    <property type="entry name" value="Homeodomain-like"/>
    <property type="match status" value="1"/>
</dbReference>
<keyword evidence="7" id="KW-1185">Reference proteome</keyword>
<evidence type="ECO:0000256" key="1">
    <source>
        <dbReference type="ARBA" id="ARBA00023015"/>
    </source>
</evidence>
<dbReference type="PANTHER" id="PTHR30055:SF234">
    <property type="entry name" value="HTH-TYPE TRANSCRIPTIONAL REGULATOR BETI"/>
    <property type="match status" value="1"/>
</dbReference>